<comment type="caution">
    <text evidence="1">The sequence shown here is derived from an EMBL/GenBank/DDBJ whole genome shotgun (WGS) entry which is preliminary data.</text>
</comment>
<proteinExistence type="predicted"/>
<gene>
    <name evidence="1" type="ORF">GCM10007368_00450</name>
</gene>
<evidence type="ECO:0008006" key="3">
    <source>
        <dbReference type="Google" id="ProtNLM"/>
    </source>
</evidence>
<dbReference type="InterPro" id="IPR002838">
    <property type="entry name" value="AIM24"/>
</dbReference>
<dbReference type="SUPFAM" id="SSF51219">
    <property type="entry name" value="TRAP-like"/>
    <property type="match status" value="1"/>
</dbReference>
<protein>
    <recommendedName>
        <fullName evidence="3">AIM24 family protein</fullName>
    </recommendedName>
</protein>
<dbReference type="PANTHER" id="PTHR38074">
    <property type="entry name" value="ALTERED INHERITANCE OF MITOCHONDRIA PROTEIN 24, MITOCHONDRIAL"/>
    <property type="match status" value="1"/>
</dbReference>
<reference evidence="2" key="1">
    <citation type="journal article" date="2019" name="Int. J. Syst. Evol. Microbiol.">
        <title>The Global Catalogue of Microorganisms (GCM) 10K type strain sequencing project: providing services to taxonomists for standard genome sequencing and annotation.</title>
        <authorList>
            <consortium name="The Broad Institute Genomics Platform"/>
            <consortium name="The Broad Institute Genome Sequencing Center for Infectious Disease"/>
            <person name="Wu L."/>
            <person name="Ma J."/>
        </authorList>
    </citation>
    <scope>NUCLEOTIDE SEQUENCE [LARGE SCALE GENOMIC DNA]</scope>
    <source>
        <strain evidence="2">CCM 8653</strain>
    </source>
</reference>
<dbReference type="InterPro" id="IPR036983">
    <property type="entry name" value="AIM24_sf"/>
</dbReference>
<dbReference type="RefSeq" id="WP_188521643.1">
    <property type="nucleotide sequence ID" value="NZ_BMDG01000001.1"/>
</dbReference>
<dbReference type="InterPro" id="IPR016031">
    <property type="entry name" value="Trp_RNA-bd_attenuator-like_dom"/>
</dbReference>
<dbReference type="PANTHER" id="PTHR38074:SF1">
    <property type="entry name" value="ALTERED INHERITANCE OF MITOCHONDRIA PROTEIN 24, MITOCHONDRIAL"/>
    <property type="match status" value="1"/>
</dbReference>
<sequence>MRSSLFHHTEPEGEPGSFVLANGKMLKVDLAGSGGFFYAKQGSMVAYQGDVDFAYEGSGGMSKFLKKAFTGEGMSLMKVSGSGDVFLAQDADEVFVLYLEGESVTVSGSSILAFESSLTWDINRVEGASMMTGGLFNTTFTGTGALAVTAYGTPVVLNVDEPTFVDMQSAVLWSTSLTSSVRKTAKLGAAIGRGSGEAYQLGLTGNGFVVVQASEGHPLPTKQ</sequence>
<name>A0ABQ2B3J2_9MICO</name>
<dbReference type="Proteomes" id="UP000632535">
    <property type="component" value="Unassembled WGS sequence"/>
</dbReference>
<keyword evidence="2" id="KW-1185">Reference proteome</keyword>
<evidence type="ECO:0000313" key="1">
    <source>
        <dbReference type="EMBL" id="GGI04296.1"/>
    </source>
</evidence>
<organism evidence="1 2">
    <name type="scientific">Isoptericola cucumis</name>
    <dbReference type="NCBI Taxonomy" id="1776856"/>
    <lineage>
        <taxon>Bacteria</taxon>
        <taxon>Bacillati</taxon>
        <taxon>Actinomycetota</taxon>
        <taxon>Actinomycetes</taxon>
        <taxon>Micrococcales</taxon>
        <taxon>Promicromonosporaceae</taxon>
        <taxon>Isoptericola</taxon>
    </lineage>
</organism>
<dbReference type="EMBL" id="BMDG01000001">
    <property type="protein sequence ID" value="GGI04296.1"/>
    <property type="molecule type" value="Genomic_DNA"/>
</dbReference>
<dbReference type="Gene3D" id="3.60.160.10">
    <property type="entry name" value="Mitochondrial biogenesis AIM24"/>
    <property type="match status" value="1"/>
</dbReference>
<evidence type="ECO:0000313" key="2">
    <source>
        <dbReference type="Proteomes" id="UP000632535"/>
    </source>
</evidence>
<accession>A0ABQ2B3J2</accession>
<dbReference type="Pfam" id="PF01987">
    <property type="entry name" value="AIM24"/>
    <property type="match status" value="1"/>
</dbReference>